<dbReference type="InterPro" id="IPR039420">
    <property type="entry name" value="WalR-like"/>
</dbReference>
<feature type="domain" description="HTH luxR-type" evidence="2">
    <location>
        <begin position="146"/>
        <end position="211"/>
    </location>
</feature>
<dbReference type="CDD" id="cd06170">
    <property type="entry name" value="LuxR_C_like"/>
    <property type="match status" value="1"/>
</dbReference>
<dbReference type="EMBL" id="CP060790">
    <property type="protein sequence ID" value="QNP57847.1"/>
    <property type="molecule type" value="Genomic_DNA"/>
</dbReference>
<name>A0A7H0HBD1_9BURK</name>
<dbReference type="PROSITE" id="PS50043">
    <property type="entry name" value="HTH_LUXR_2"/>
    <property type="match status" value="1"/>
</dbReference>
<sequence length="220" mass="23357">MNTLHFFLTGALSQAPQRWRQAFVAGQELGWPQLLERCQALQAGESVAVVWVSTSEAQWADRVSQLAKIGGHCQVVLLSASLQDEEALHALELGARGYGHVYSVPQLLREIALVVSHGGLWPGQGLVDRMVAATSKFLAAGRPPAAQADLSMLSAREAEVARAVAAGQSNKEVAAKLGISERTVKAHLGAIFEKLGVRDRLQLVLYVSSPVPAAGTPGGH</sequence>
<organism evidence="3 4">
    <name type="scientific">Paenacidovorax monticola</name>
    <dbReference type="NCBI Taxonomy" id="1926868"/>
    <lineage>
        <taxon>Bacteria</taxon>
        <taxon>Pseudomonadati</taxon>
        <taxon>Pseudomonadota</taxon>
        <taxon>Betaproteobacteria</taxon>
        <taxon>Burkholderiales</taxon>
        <taxon>Comamonadaceae</taxon>
        <taxon>Paenacidovorax</taxon>
    </lineage>
</organism>
<dbReference type="PRINTS" id="PR00038">
    <property type="entry name" value="HTHLUXR"/>
</dbReference>
<dbReference type="Proteomes" id="UP000516057">
    <property type="component" value="Chromosome"/>
</dbReference>
<dbReference type="InterPro" id="IPR016032">
    <property type="entry name" value="Sig_transdc_resp-reg_C-effctor"/>
</dbReference>
<dbReference type="SUPFAM" id="SSF46894">
    <property type="entry name" value="C-terminal effector domain of the bipartite response regulators"/>
    <property type="match status" value="1"/>
</dbReference>
<evidence type="ECO:0000313" key="4">
    <source>
        <dbReference type="Proteomes" id="UP000516057"/>
    </source>
</evidence>
<proteinExistence type="predicted"/>
<protein>
    <submittedName>
        <fullName evidence="3">Response regulator transcription factor</fullName>
    </submittedName>
</protein>
<evidence type="ECO:0000259" key="2">
    <source>
        <dbReference type="PROSITE" id="PS50043"/>
    </source>
</evidence>
<dbReference type="Pfam" id="PF00196">
    <property type="entry name" value="GerE"/>
    <property type="match status" value="1"/>
</dbReference>
<dbReference type="GO" id="GO:0003677">
    <property type="term" value="F:DNA binding"/>
    <property type="evidence" value="ECO:0007669"/>
    <property type="project" value="UniProtKB-KW"/>
</dbReference>
<dbReference type="InterPro" id="IPR000792">
    <property type="entry name" value="Tscrpt_reg_LuxR_C"/>
</dbReference>
<dbReference type="Gene3D" id="3.40.50.2300">
    <property type="match status" value="1"/>
</dbReference>
<dbReference type="SMART" id="SM00421">
    <property type="entry name" value="HTH_LUXR"/>
    <property type="match status" value="1"/>
</dbReference>
<keyword evidence="4" id="KW-1185">Reference proteome</keyword>
<dbReference type="PANTHER" id="PTHR43214">
    <property type="entry name" value="TWO-COMPONENT RESPONSE REGULATOR"/>
    <property type="match status" value="1"/>
</dbReference>
<dbReference type="RefSeq" id="WP_187734847.1">
    <property type="nucleotide sequence ID" value="NZ_CP060790.1"/>
</dbReference>
<evidence type="ECO:0000256" key="1">
    <source>
        <dbReference type="ARBA" id="ARBA00023125"/>
    </source>
</evidence>
<evidence type="ECO:0000313" key="3">
    <source>
        <dbReference type="EMBL" id="QNP57847.1"/>
    </source>
</evidence>
<gene>
    <name evidence="3" type="ORF">H9L24_11960</name>
</gene>
<dbReference type="PANTHER" id="PTHR43214:SF38">
    <property type="entry name" value="NITRATE_NITRITE RESPONSE REGULATOR PROTEIN NARL"/>
    <property type="match status" value="1"/>
</dbReference>
<keyword evidence="1" id="KW-0238">DNA-binding</keyword>
<reference evidence="3 4" key="1">
    <citation type="submission" date="2020-08" db="EMBL/GenBank/DDBJ databases">
        <title>Genome sequence of Acidovorax monticola KACC 19171T.</title>
        <authorList>
            <person name="Hyun D.-W."/>
            <person name="Bae J.-W."/>
        </authorList>
    </citation>
    <scope>NUCLEOTIDE SEQUENCE [LARGE SCALE GENOMIC DNA]</scope>
    <source>
        <strain evidence="3 4">KACC 19171</strain>
    </source>
</reference>
<dbReference type="AlphaFoldDB" id="A0A7H0HBD1"/>
<accession>A0A7H0HBD1</accession>
<dbReference type="KEGG" id="amon:H9L24_11960"/>
<dbReference type="GO" id="GO:0006355">
    <property type="term" value="P:regulation of DNA-templated transcription"/>
    <property type="evidence" value="ECO:0007669"/>
    <property type="project" value="InterPro"/>
</dbReference>
<dbReference type="PROSITE" id="PS00622">
    <property type="entry name" value="HTH_LUXR_1"/>
    <property type="match status" value="1"/>
</dbReference>